<dbReference type="GO" id="GO:0009252">
    <property type="term" value="P:peptidoglycan biosynthetic process"/>
    <property type="evidence" value="ECO:0007669"/>
    <property type="project" value="TreeGrafter"/>
</dbReference>
<comment type="caution">
    <text evidence="5">The sequence shown here is derived from an EMBL/GenBank/DDBJ whole genome shotgun (WGS) entry which is preliminary data.</text>
</comment>
<dbReference type="InterPro" id="IPR009006">
    <property type="entry name" value="Ala_racemase/Decarboxylase_C"/>
</dbReference>
<dbReference type="GO" id="GO:0008784">
    <property type="term" value="F:alanine racemase activity"/>
    <property type="evidence" value="ECO:0007669"/>
    <property type="project" value="TreeGrafter"/>
</dbReference>
<keyword evidence="2" id="KW-0663">Pyridoxal phosphate</keyword>
<dbReference type="OrthoDB" id="9813814at2"/>
<dbReference type="EMBL" id="WBKB01000002">
    <property type="protein sequence ID" value="KAB1644171.1"/>
    <property type="molecule type" value="Genomic_DNA"/>
</dbReference>
<proteinExistence type="predicted"/>
<dbReference type="InterPro" id="IPR011079">
    <property type="entry name" value="Ala_racemase_C"/>
</dbReference>
<evidence type="ECO:0000259" key="4">
    <source>
        <dbReference type="SMART" id="SM01005"/>
    </source>
</evidence>
<dbReference type="SMART" id="SM01005">
    <property type="entry name" value="Ala_racemase_C"/>
    <property type="match status" value="1"/>
</dbReference>
<comment type="cofactor">
    <cofactor evidence="1">
        <name>pyridoxal 5'-phosphate</name>
        <dbReference type="ChEBI" id="CHEBI:597326"/>
    </cofactor>
</comment>
<dbReference type="PANTHER" id="PTHR30511">
    <property type="entry name" value="ALANINE RACEMASE"/>
    <property type="match status" value="1"/>
</dbReference>
<accession>A0A7J5BDB1</accession>
<keyword evidence="3" id="KW-0413">Isomerase</keyword>
<dbReference type="PANTHER" id="PTHR30511:SF0">
    <property type="entry name" value="ALANINE RACEMASE, CATABOLIC-RELATED"/>
    <property type="match status" value="1"/>
</dbReference>
<protein>
    <recommendedName>
        <fullName evidence="4">Alanine racemase C-terminal domain-containing protein</fullName>
    </recommendedName>
</protein>
<dbReference type="GO" id="GO:0030632">
    <property type="term" value="P:D-alanine biosynthetic process"/>
    <property type="evidence" value="ECO:0007669"/>
    <property type="project" value="TreeGrafter"/>
</dbReference>
<evidence type="ECO:0000313" key="5">
    <source>
        <dbReference type="EMBL" id="KAB1644171.1"/>
    </source>
</evidence>
<dbReference type="InterPro" id="IPR000821">
    <property type="entry name" value="Ala_racemase"/>
</dbReference>
<organism evidence="5 6">
    <name type="scientific">Gulosibacter chungangensis</name>
    <dbReference type="NCBI Taxonomy" id="979746"/>
    <lineage>
        <taxon>Bacteria</taxon>
        <taxon>Bacillati</taxon>
        <taxon>Actinomycetota</taxon>
        <taxon>Actinomycetes</taxon>
        <taxon>Micrococcales</taxon>
        <taxon>Microbacteriaceae</taxon>
        <taxon>Gulosibacter</taxon>
    </lineage>
</organism>
<name>A0A7J5BDB1_9MICO</name>
<sequence length="227" mass="23973">MSVTAPPRVVRIDMTALEQNLQRLAPEVIDVRADAYGHGLNRVLATARESLPGLRGAIVSEVELASIDRELLHGLEVSHAADPRVASAAVYGLDPNADTVPVMAVRAQVVLRKPLKAGEGVSYGGSYRCETDTSMALVAIGYSQGIARRASNRCYAAVAGSRCPVAGSISMDLLSVDVGALPVDPGDYVELFGNQVRLTEWSAATGIAPLALSSRIQQSVPRIEVRA</sequence>
<evidence type="ECO:0000313" key="6">
    <source>
        <dbReference type="Proteomes" id="UP000433493"/>
    </source>
</evidence>
<feature type="domain" description="Alanine racemase C-terminal" evidence="4">
    <location>
        <begin position="102"/>
        <end position="225"/>
    </location>
</feature>
<evidence type="ECO:0000256" key="1">
    <source>
        <dbReference type="ARBA" id="ARBA00001933"/>
    </source>
</evidence>
<gene>
    <name evidence="5" type="ORF">F8O05_05190</name>
</gene>
<keyword evidence="6" id="KW-1185">Reference proteome</keyword>
<evidence type="ECO:0000256" key="3">
    <source>
        <dbReference type="ARBA" id="ARBA00023235"/>
    </source>
</evidence>
<dbReference type="Proteomes" id="UP000433493">
    <property type="component" value="Unassembled WGS sequence"/>
</dbReference>
<dbReference type="GO" id="GO:0030170">
    <property type="term" value="F:pyridoxal phosphate binding"/>
    <property type="evidence" value="ECO:0007669"/>
    <property type="project" value="TreeGrafter"/>
</dbReference>
<reference evidence="5 6" key="1">
    <citation type="submission" date="2019-09" db="EMBL/GenBank/DDBJ databases">
        <title>Phylogeny of genus Pseudoclavibacter and closely related genus.</title>
        <authorList>
            <person name="Li Y."/>
        </authorList>
    </citation>
    <scope>NUCLEOTIDE SEQUENCE [LARGE SCALE GENOMIC DNA]</scope>
    <source>
        <strain evidence="5 6">KCTC 13959</strain>
    </source>
</reference>
<dbReference type="Pfam" id="PF00842">
    <property type="entry name" value="Ala_racemase_C"/>
    <property type="match status" value="1"/>
</dbReference>
<dbReference type="AlphaFoldDB" id="A0A7J5BDB1"/>
<dbReference type="SUPFAM" id="SSF50621">
    <property type="entry name" value="Alanine racemase C-terminal domain-like"/>
    <property type="match status" value="1"/>
</dbReference>
<dbReference type="GO" id="GO:0005829">
    <property type="term" value="C:cytosol"/>
    <property type="evidence" value="ECO:0007669"/>
    <property type="project" value="TreeGrafter"/>
</dbReference>
<evidence type="ECO:0000256" key="2">
    <source>
        <dbReference type="ARBA" id="ARBA00022898"/>
    </source>
</evidence>
<dbReference type="Gene3D" id="2.40.37.10">
    <property type="entry name" value="Lyase, Ornithine Decarboxylase, Chain A, domain 1"/>
    <property type="match status" value="1"/>
</dbReference>